<name>A0A0J1GZY7_9GAMM</name>
<evidence type="ECO:0000313" key="2">
    <source>
        <dbReference type="Proteomes" id="UP000036097"/>
    </source>
</evidence>
<dbReference type="RefSeq" id="WP_047879293.1">
    <property type="nucleotide sequence ID" value="NZ_LDOT01000016.1"/>
</dbReference>
<reference evidence="1 2" key="1">
    <citation type="submission" date="2015-05" db="EMBL/GenBank/DDBJ databases">
        <title>Photobacterium galathea sp. nov.</title>
        <authorList>
            <person name="Machado H."/>
            <person name="Gram L."/>
        </authorList>
    </citation>
    <scope>NUCLEOTIDE SEQUENCE [LARGE SCALE GENOMIC DNA]</scope>
    <source>
        <strain evidence="1 2">CGMCC 1.12159</strain>
    </source>
</reference>
<dbReference type="PATRIC" id="fig|1195763.3.peg.2727"/>
<dbReference type="EMBL" id="LDOT01000016">
    <property type="protein sequence ID" value="KLV05089.1"/>
    <property type="molecule type" value="Genomic_DNA"/>
</dbReference>
<accession>A0A0J1GZY7</accession>
<evidence type="ECO:0000313" key="1">
    <source>
        <dbReference type="EMBL" id="KLV05089.1"/>
    </source>
</evidence>
<dbReference type="OrthoDB" id="6398339at2"/>
<dbReference type="STRING" id="1195763.ABT56_12890"/>
<dbReference type="Proteomes" id="UP000036097">
    <property type="component" value="Unassembled WGS sequence"/>
</dbReference>
<keyword evidence="2" id="KW-1185">Reference proteome</keyword>
<proteinExistence type="predicted"/>
<organism evidence="1 2">
    <name type="scientific">Photobacterium aquae</name>
    <dbReference type="NCBI Taxonomy" id="1195763"/>
    <lineage>
        <taxon>Bacteria</taxon>
        <taxon>Pseudomonadati</taxon>
        <taxon>Pseudomonadota</taxon>
        <taxon>Gammaproteobacteria</taxon>
        <taxon>Vibrionales</taxon>
        <taxon>Vibrionaceae</taxon>
        <taxon>Photobacterium</taxon>
    </lineage>
</organism>
<gene>
    <name evidence="1" type="ORF">ABT56_12890</name>
</gene>
<sequence>MGDISELIDDFGLVTEIATDLSMHFGRVNTNDRRKRLSTYFLAKLVHNCVSLLKILPKDDGEEIPYFDFSSIASLGRNIIESTNLCWYYCIDDVDKDESDFRFILFDYHDTCTLLSMSDSFKWELDTTTDLENEKLTLKKALLECEQYKVQDSVTKKQLRQGRKASLYNQKELIELRCIDGDEFQGAYKLLSNHVHSTPNCVKSVVLSRLHGQEMDFVLCGLTLSYVCSFVAEMIKAVGNLWEMEFAKKDSEYLIESYSAQLYKVT</sequence>
<comment type="caution">
    <text evidence="1">The sequence shown here is derived from an EMBL/GenBank/DDBJ whole genome shotgun (WGS) entry which is preliminary data.</text>
</comment>
<dbReference type="AlphaFoldDB" id="A0A0J1GZY7"/>
<protein>
    <submittedName>
        <fullName evidence="1">Uncharacterized protein</fullName>
    </submittedName>
</protein>